<dbReference type="PROSITE" id="PS50011">
    <property type="entry name" value="PROTEIN_KINASE_DOM"/>
    <property type="match status" value="1"/>
</dbReference>
<evidence type="ECO:0000256" key="6">
    <source>
        <dbReference type="PROSITE-ProRule" id="PRU10141"/>
    </source>
</evidence>
<keyword evidence="7" id="KW-0175">Coiled coil</keyword>
<dbReference type="Gene3D" id="1.25.40.10">
    <property type="entry name" value="Tetratricopeptide repeat domain"/>
    <property type="match status" value="3"/>
</dbReference>
<dbReference type="CDD" id="cd14014">
    <property type="entry name" value="STKc_PknB_like"/>
    <property type="match status" value="1"/>
</dbReference>
<dbReference type="SUPFAM" id="SSF56112">
    <property type="entry name" value="Protein kinase-like (PK-like)"/>
    <property type="match status" value="1"/>
</dbReference>
<evidence type="ECO:0000313" key="11">
    <source>
        <dbReference type="EMBL" id="NMO21072.1"/>
    </source>
</evidence>
<keyword evidence="11" id="KW-0723">Serine/threonine-protein kinase</keyword>
<evidence type="ECO:0000256" key="5">
    <source>
        <dbReference type="PROSITE-ProRule" id="PRU00339"/>
    </source>
</evidence>
<evidence type="ECO:0000256" key="7">
    <source>
        <dbReference type="SAM" id="Coils"/>
    </source>
</evidence>
<evidence type="ECO:0000256" key="2">
    <source>
        <dbReference type="ARBA" id="ARBA00022741"/>
    </source>
</evidence>
<dbReference type="PANTHER" id="PTHR43289">
    <property type="entry name" value="MITOGEN-ACTIVATED PROTEIN KINASE KINASE KINASE 20-RELATED"/>
    <property type="match status" value="1"/>
</dbReference>
<name>A0A848LTZ2_9BACT</name>
<dbReference type="GO" id="GO:0005524">
    <property type="term" value="F:ATP binding"/>
    <property type="evidence" value="ECO:0007669"/>
    <property type="project" value="UniProtKB-UniRule"/>
</dbReference>
<comment type="caution">
    <text evidence="11">The sequence shown here is derived from an EMBL/GenBank/DDBJ whole genome shotgun (WGS) entry which is preliminary data.</text>
</comment>
<dbReference type="RefSeq" id="WP_169350271.1">
    <property type="nucleotide sequence ID" value="NZ_JABBJJ010000293.1"/>
</dbReference>
<evidence type="ECO:0000256" key="8">
    <source>
        <dbReference type="SAM" id="MobiDB-lite"/>
    </source>
</evidence>
<evidence type="ECO:0000256" key="1">
    <source>
        <dbReference type="ARBA" id="ARBA00022679"/>
    </source>
</evidence>
<dbReference type="PANTHER" id="PTHR43289:SF6">
    <property type="entry name" value="SERINE_THREONINE-PROTEIN KINASE NEKL-3"/>
    <property type="match status" value="1"/>
</dbReference>
<sequence length="1170" mass="129444">MDLEAELRIALEEGLVSRDEAEALVDEARRRGCGLLELLAGRRRGAETETFDGPSPTPTRERPGSVPGFPVPGWERYQPLRFLGQGGMGQVFLAYDPRLRREVALKFVVRSAPELVRRLLSEASAQARVDHERVCKVYEVGEAQGHPFISMQYVRGVPLQELASGLTVEQKALVMREVCEGVHAAHRAGLIHRDIKPSNILVERAEDGRLKPYVMDFGLARDWKEGLTATGSVLGTPHYMAPEQARGEVSRLDRRADVYSLGATLYQLLTGQAPIPGSNALEVLANVGTVEPRPPRALDRDIPVDLEAIVLKCLEKERGARYGSARELAEDLERFLSGEPVRARPSSLGYRLRKRLRKHRVLASVVAVALVLTCAALGQAVYVRQEAARREHLARRFTEQVERIEALARYSSLSRLHDIREDREQLRGNLEALAAEVREAGATAVGPGHYALGRGYLALKEEARAREALETAWREGYREPRVAWALAVVVGHLYRDALLEVERLPAAAERESRRQSLARDYREPALSWLRASEGAEVPSTDYVAALLAFYEDRLDEALVRLEAAGRRAWFHEASLLRGDILQTRAARRWNTGDQDGARADLEAGRRAYADAAATAESVPEVHYALASLELTAMVMELYGRGDVLPPYTRGLEALARALAADPGFARAKVSEAIFHNRLAEYRMNRGEEVESPLEKAMTAAREALSFRPEPLRARLALGYGLWLRARALQARGLDPSEPLREAIAALEGVPEKARDYELHATLGLVFRTQVNHAQATGADPLPACTRAIQSYRESIRLDARIPDAWLNLGMTCLDCATVPGAQDAARDLEEARVALEKARALNPGNFVTYFLGGRLHEELAARRVRQGGDGRPDLEAALDLYQRGIAINAKVPQLHHGVSLVLLELAREAWDRGADPFPILDRAQAACEQAIAVAPKQGYGQNNLGEVRTLRALYRWMLGQDPKADALAAERALSDALVLLPGMALPWANLARVHHLRAVLALEQGQDPAPALARAEAALREAFTRNPEELQAWLAQGRVLEVRARTFTSRGRRELAGAAFEEAARAFEKTLQQEPGQQEAQLAFGQFCRERALWMRASGQDPRPWLEQGLEVADALLVARPGWADALLLRASLLSTETRPPLEQARKDLDAALARNPHLKRVATRLLGRP</sequence>
<feature type="transmembrane region" description="Helical" evidence="9">
    <location>
        <begin position="361"/>
        <end position="382"/>
    </location>
</feature>
<keyword evidence="12" id="KW-1185">Reference proteome</keyword>
<feature type="coiled-coil region" evidence="7">
    <location>
        <begin position="416"/>
        <end position="443"/>
    </location>
</feature>
<evidence type="ECO:0000313" key="12">
    <source>
        <dbReference type="Proteomes" id="UP000518300"/>
    </source>
</evidence>
<dbReference type="InterPro" id="IPR011990">
    <property type="entry name" value="TPR-like_helical_dom_sf"/>
</dbReference>
<keyword evidence="1" id="KW-0808">Transferase</keyword>
<dbReference type="Gene3D" id="3.30.200.20">
    <property type="entry name" value="Phosphorylase Kinase, domain 1"/>
    <property type="match status" value="1"/>
</dbReference>
<dbReference type="InterPro" id="IPR008271">
    <property type="entry name" value="Ser/Thr_kinase_AS"/>
</dbReference>
<dbReference type="AlphaFoldDB" id="A0A848LTZ2"/>
<dbReference type="PROSITE" id="PS50005">
    <property type="entry name" value="TPR"/>
    <property type="match status" value="1"/>
</dbReference>
<dbReference type="InterPro" id="IPR019734">
    <property type="entry name" value="TPR_rpt"/>
</dbReference>
<dbReference type="InterPro" id="IPR017441">
    <property type="entry name" value="Protein_kinase_ATP_BS"/>
</dbReference>
<dbReference type="InterPro" id="IPR000719">
    <property type="entry name" value="Prot_kinase_dom"/>
</dbReference>
<evidence type="ECO:0000256" key="4">
    <source>
        <dbReference type="ARBA" id="ARBA00022840"/>
    </source>
</evidence>
<evidence type="ECO:0000256" key="9">
    <source>
        <dbReference type="SAM" id="Phobius"/>
    </source>
</evidence>
<dbReference type="EMBL" id="JABBJJ010000293">
    <property type="protein sequence ID" value="NMO21072.1"/>
    <property type="molecule type" value="Genomic_DNA"/>
</dbReference>
<protein>
    <submittedName>
        <fullName evidence="11">Serine/threonine protein kinase</fullName>
    </submittedName>
</protein>
<proteinExistence type="predicted"/>
<keyword evidence="5" id="KW-0802">TPR repeat</keyword>
<keyword evidence="9" id="KW-0472">Membrane</keyword>
<dbReference type="InterPro" id="IPR011009">
    <property type="entry name" value="Kinase-like_dom_sf"/>
</dbReference>
<dbReference type="PROSITE" id="PS00107">
    <property type="entry name" value="PROTEIN_KINASE_ATP"/>
    <property type="match status" value="1"/>
</dbReference>
<keyword evidence="2 6" id="KW-0547">Nucleotide-binding</keyword>
<keyword evidence="3 11" id="KW-0418">Kinase</keyword>
<gene>
    <name evidence="11" type="ORF">HG543_40420</name>
</gene>
<organism evidence="11 12">
    <name type="scientific">Pyxidicoccus fallax</name>
    <dbReference type="NCBI Taxonomy" id="394095"/>
    <lineage>
        <taxon>Bacteria</taxon>
        <taxon>Pseudomonadati</taxon>
        <taxon>Myxococcota</taxon>
        <taxon>Myxococcia</taxon>
        <taxon>Myxococcales</taxon>
        <taxon>Cystobacterineae</taxon>
        <taxon>Myxococcaceae</taxon>
        <taxon>Pyxidicoccus</taxon>
    </lineage>
</organism>
<evidence type="ECO:0000259" key="10">
    <source>
        <dbReference type="PROSITE" id="PS50011"/>
    </source>
</evidence>
<keyword evidence="9" id="KW-1133">Transmembrane helix</keyword>
<dbReference type="Gene3D" id="1.10.510.10">
    <property type="entry name" value="Transferase(Phosphotransferase) domain 1"/>
    <property type="match status" value="1"/>
</dbReference>
<feature type="repeat" description="TPR" evidence="5">
    <location>
        <begin position="1044"/>
        <end position="1077"/>
    </location>
</feature>
<dbReference type="SUPFAM" id="SSF48452">
    <property type="entry name" value="TPR-like"/>
    <property type="match status" value="2"/>
</dbReference>
<keyword evidence="9" id="KW-0812">Transmembrane</keyword>
<feature type="domain" description="Protein kinase" evidence="10">
    <location>
        <begin position="77"/>
        <end position="336"/>
    </location>
</feature>
<keyword evidence="4 6" id="KW-0067">ATP-binding</keyword>
<dbReference type="SMART" id="SM00220">
    <property type="entry name" value="S_TKc"/>
    <property type="match status" value="1"/>
</dbReference>
<accession>A0A848LTZ2</accession>
<evidence type="ECO:0000256" key="3">
    <source>
        <dbReference type="ARBA" id="ARBA00022777"/>
    </source>
</evidence>
<dbReference type="Pfam" id="PF00069">
    <property type="entry name" value="Pkinase"/>
    <property type="match status" value="1"/>
</dbReference>
<feature type="region of interest" description="Disordered" evidence="8">
    <location>
        <begin position="45"/>
        <end position="70"/>
    </location>
</feature>
<dbReference type="Proteomes" id="UP000518300">
    <property type="component" value="Unassembled WGS sequence"/>
</dbReference>
<dbReference type="GO" id="GO:0004674">
    <property type="term" value="F:protein serine/threonine kinase activity"/>
    <property type="evidence" value="ECO:0007669"/>
    <property type="project" value="UniProtKB-KW"/>
</dbReference>
<feature type="binding site" evidence="6">
    <location>
        <position position="106"/>
    </location>
    <ligand>
        <name>ATP</name>
        <dbReference type="ChEBI" id="CHEBI:30616"/>
    </ligand>
</feature>
<dbReference type="SUPFAM" id="SSF48439">
    <property type="entry name" value="Protein prenylyltransferase"/>
    <property type="match status" value="1"/>
</dbReference>
<dbReference type="PROSITE" id="PS00108">
    <property type="entry name" value="PROTEIN_KINASE_ST"/>
    <property type="match status" value="1"/>
</dbReference>
<reference evidence="11 12" key="1">
    <citation type="submission" date="2020-04" db="EMBL/GenBank/DDBJ databases">
        <title>Draft genome of Pyxidicoccus fallax type strain.</title>
        <authorList>
            <person name="Whitworth D.E."/>
        </authorList>
    </citation>
    <scope>NUCLEOTIDE SEQUENCE [LARGE SCALE GENOMIC DNA]</scope>
    <source>
        <strain evidence="11 12">DSM 14698</strain>
    </source>
</reference>